<keyword evidence="2" id="KW-1185">Reference proteome</keyword>
<name>R7Q7A8_CHOCR</name>
<dbReference type="KEGG" id="ccp:CHC_T00003113001"/>
<dbReference type="Proteomes" id="UP000012073">
    <property type="component" value="Unassembled WGS sequence"/>
</dbReference>
<dbReference type="EMBL" id="HG001691">
    <property type="protein sequence ID" value="CDF34412.1"/>
    <property type="molecule type" value="Genomic_DNA"/>
</dbReference>
<organism evidence="1 2">
    <name type="scientific">Chondrus crispus</name>
    <name type="common">Carrageen Irish moss</name>
    <name type="synonym">Polymorpha crispa</name>
    <dbReference type="NCBI Taxonomy" id="2769"/>
    <lineage>
        <taxon>Eukaryota</taxon>
        <taxon>Rhodophyta</taxon>
        <taxon>Florideophyceae</taxon>
        <taxon>Rhodymeniophycidae</taxon>
        <taxon>Gigartinales</taxon>
        <taxon>Gigartinaceae</taxon>
        <taxon>Chondrus</taxon>
    </lineage>
</organism>
<dbReference type="GeneID" id="17321938"/>
<protein>
    <submittedName>
        <fullName evidence="1">Uncharacterized protein</fullName>
    </submittedName>
</protein>
<accession>R7Q7A8</accession>
<dbReference type="Gramene" id="CDF34412">
    <property type="protein sequence ID" value="CDF34412"/>
    <property type="gene ID" value="CHC_T00003113001"/>
</dbReference>
<dbReference type="AlphaFoldDB" id="R7Q7A8"/>
<dbReference type="RefSeq" id="XP_005714231.1">
    <property type="nucleotide sequence ID" value="XM_005714174.1"/>
</dbReference>
<sequence>MCGFHNAVARIVVWLGGVAAPEARNRWYTGVAGVGRSG</sequence>
<evidence type="ECO:0000313" key="1">
    <source>
        <dbReference type="EMBL" id="CDF34412.1"/>
    </source>
</evidence>
<evidence type="ECO:0000313" key="2">
    <source>
        <dbReference type="Proteomes" id="UP000012073"/>
    </source>
</evidence>
<reference evidence="2" key="1">
    <citation type="journal article" date="2013" name="Proc. Natl. Acad. Sci. U.S.A.">
        <title>Genome structure and metabolic features in the red seaweed Chondrus crispus shed light on evolution of the Archaeplastida.</title>
        <authorList>
            <person name="Collen J."/>
            <person name="Porcel B."/>
            <person name="Carre W."/>
            <person name="Ball S.G."/>
            <person name="Chaparro C."/>
            <person name="Tonon T."/>
            <person name="Barbeyron T."/>
            <person name="Michel G."/>
            <person name="Noel B."/>
            <person name="Valentin K."/>
            <person name="Elias M."/>
            <person name="Artiguenave F."/>
            <person name="Arun A."/>
            <person name="Aury J.M."/>
            <person name="Barbosa-Neto J.F."/>
            <person name="Bothwell J.H."/>
            <person name="Bouget F.Y."/>
            <person name="Brillet L."/>
            <person name="Cabello-Hurtado F."/>
            <person name="Capella-Gutierrez S."/>
            <person name="Charrier B."/>
            <person name="Cladiere L."/>
            <person name="Cock J.M."/>
            <person name="Coelho S.M."/>
            <person name="Colleoni C."/>
            <person name="Czjzek M."/>
            <person name="Da Silva C."/>
            <person name="Delage L."/>
            <person name="Denoeud F."/>
            <person name="Deschamps P."/>
            <person name="Dittami S.M."/>
            <person name="Gabaldon T."/>
            <person name="Gachon C.M."/>
            <person name="Groisillier A."/>
            <person name="Herve C."/>
            <person name="Jabbari K."/>
            <person name="Katinka M."/>
            <person name="Kloareg B."/>
            <person name="Kowalczyk N."/>
            <person name="Labadie K."/>
            <person name="Leblanc C."/>
            <person name="Lopez P.J."/>
            <person name="McLachlan D.H."/>
            <person name="Meslet-Cladiere L."/>
            <person name="Moustafa A."/>
            <person name="Nehr Z."/>
            <person name="Nyvall Collen P."/>
            <person name="Panaud O."/>
            <person name="Partensky F."/>
            <person name="Poulain J."/>
            <person name="Rensing S.A."/>
            <person name="Rousvoal S."/>
            <person name="Samson G."/>
            <person name="Symeonidi A."/>
            <person name="Weissenbach J."/>
            <person name="Zambounis A."/>
            <person name="Wincker P."/>
            <person name="Boyen C."/>
        </authorList>
    </citation>
    <scope>NUCLEOTIDE SEQUENCE [LARGE SCALE GENOMIC DNA]</scope>
    <source>
        <strain evidence="2">cv. Stackhouse</strain>
    </source>
</reference>
<gene>
    <name evidence="1" type="ORF">CHC_T00003113001</name>
</gene>
<proteinExistence type="predicted"/>